<gene>
    <name evidence="1" type="ORF">CKO42_04465</name>
</gene>
<dbReference type="InterPro" id="IPR034756">
    <property type="entry name" value="T2SSM_b"/>
</dbReference>
<proteinExistence type="predicted"/>
<accession>A0A9X0W7L6</accession>
<protein>
    <recommendedName>
        <fullName evidence="3">General secretion pathway protein GspM</fullName>
    </recommendedName>
</protein>
<dbReference type="Proteomes" id="UP001138768">
    <property type="component" value="Unassembled WGS sequence"/>
</dbReference>
<dbReference type="RefSeq" id="WP_274608879.1">
    <property type="nucleotide sequence ID" value="NZ_JAXUFI010000031.1"/>
</dbReference>
<evidence type="ECO:0000313" key="1">
    <source>
        <dbReference type="EMBL" id="MBK1617718.1"/>
    </source>
</evidence>
<dbReference type="EMBL" id="NRRY01000004">
    <property type="protein sequence ID" value="MBK1617718.1"/>
    <property type="molecule type" value="Genomic_DNA"/>
</dbReference>
<comment type="caution">
    <text evidence="1">The sequence shown here is derived from an EMBL/GenBank/DDBJ whole genome shotgun (WGS) entry which is preliminary data.</text>
</comment>
<evidence type="ECO:0000313" key="2">
    <source>
        <dbReference type="Proteomes" id="UP001138768"/>
    </source>
</evidence>
<dbReference type="Pfam" id="PF10741">
    <property type="entry name" value="T2SSM_b"/>
    <property type="match status" value="1"/>
</dbReference>
<keyword evidence="2" id="KW-1185">Reference proteome</keyword>
<name>A0A9X0W7L6_9GAMM</name>
<evidence type="ECO:0008006" key="3">
    <source>
        <dbReference type="Google" id="ProtNLM"/>
    </source>
</evidence>
<reference evidence="1 2" key="1">
    <citation type="journal article" date="2020" name="Microorganisms">
        <title>Osmotic Adaptation and Compatible Solute Biosynthesis of Phototrophic Bacteria as Revealed from Genome Analyses.</title>
        <authorList>
            <person name="Imhoff J.F."/>
            <person name="Rahn T."/>
            <person name="Kunzel S."/>
            <person name="Keller A."/>
            <person name="Neulinger S.C."/>
        </authorList>
    </citation>
    <scope>NUCLEOTIDE SEQUENCE [LARGE SCALE GENOMIC DNA]</scope>
    <source>
        <strain evidence="1 2">DSM 25653</strain>
    </source>
</reference>
<sequence>MRSKAVARRTCVAALAAMLLLPLIVVALVAEMWLRQISDMDNGIQADAERLERYQRLVATLPNLRVAITDAQSNDSFKIYYFDADTQPIAGAQVQREVQDMIRQAGARPVSAQVLPGNDQEVPPRVRLRVQFQCTTDQLFDLLYRAESARPFLIVDQMSIRSQARSGQQVNLNRRRQSPIADNQELLTVRLDLFGYFMSSVK</sequence>
<dbReference type="AlphaFoldDB" id="A0A9X0W7L6"/>
<organism evidence="1 2">
    <name type="scientific">Lamprobacter modestohalophilus</name>
    <dbReference type="NCBI Taxonomy" id="1064514"/>
    <lineage>
        <taxon>Bacteria</taxon>
        <taxon>Pseudomonadati</taxon>
        <taxon>Pseudomonadota</taxon>
        <taxon>Gammaproteobacteria</taxon>
        <taxon>Chromatiales</taxon>
        <taxon>Chromatiaceae</taxon>
        <taxon>Lamprobacter</taxon>
    </lineage>
</organism>
<dbReference type="NCBIfam" id="NF040576">
    <property type="entry name" value="T2SS_GspM_XpsM"/>
    <property type="match status" value="1"/>
</dbReference>